<dbReference type="RefSeq" id="WP_341983974.1">
    <property type="nucleotide sequence ID" value="NZ_JBBYAF010000022.1"/>
</dbReference>
<name>A0ABU9KAD0_9BACI</name>
<proteinExistence type="predicted"/>
<sequence>MKALAHRTIKRDKYILENHKVWKKQGAKFKKKRVDHGFPLQFVAAETGMAPATLKKYEEGMPVIRPKLIEKSLEHFYKYWEIRSSLKKILKKHDWD</sequence>
<organism evidence="1 2">
    <name type="scientific">Rossellomorea oryzaecorticis</name>
    <dbReference type="NCBI Taxonomy" id="1396505"/>
    <lineage>
        <taxon>Bacteria</taxon>
        <taxon>Bacillati</taxon>
        <taxon>Bacillota</taxon>
        <taxon>Bacilli</taxon>
        <taxon>Bacillales</taxon>
        <taxon>Bacillaceae</taxon>
        <taxon>Rossellomorea</taxon>
    </lineage>
</organism>
<reference evidence="1 2" key="1">
    <citation type="submission" date="2024-04" db="EMBL/GenBank/DDBJ databases">
        <title>Bacillus oryzaecorticis sp. nov., a moderately halophilic bacterium isolated from rice husks.</title>
        <authorList>
            <person name="Zhu H.-S."/>
        </authorList>
    </citation>
    <scope>NUCLEOTIDE SEQUENCE [LARGE SCALE GENOMIC DNA]</scope>
    <source>
        <strain evidence="1 2">ZC255</strain>
    </source>
</reference>
<dbReference type="Proteomes" id="UP001389717">
    <property type="component" value="Unassembled WGS sequence"/>
</dbReference>
<dbReference type="EMBL" id="JBBYAF010000022">
    <property type="protein sequence ID" value="MEL3973046.1"/>
    <property type="molecule type" value="Genomic_DNA"/>
</dbReference>
<evidence type="ECO:0000313" key="1">
    <source>
        <dbReference type="EMBL" id="MEL3973046.1"/>
    </source>
</evidence>
<protein>
    <recommendedName>
        <fullName evidence="3">HTH cro/C1-type domain-containing protein</fullName>
    </recommendedName>
</protein>
<comment type="caution">
    <text evidence="1">The sequence shown here is derived from an EMBL/GenBank/DDBJ whole genome shotgun (WGS) entry which is preliminary data.</text>
</comment>
<evidence type="ECO:0008006" key="3">
    <source>
        <dbReference type="Google" id="ProtNLM"/>
    </source>
</evidence>
<evidence type="ECO:0000313" key="2">
    <source>
        <dbReference type="Proteomes" id="UP001389717"/>
    </source>
</evidence>
<keyword evidence="2" id="KW-1185">Reference proteome</keyword>
<gene>
    <name evidence="1" type="ORF">AAEO50_12240</name>
</gene>
<accession>A0ABU9KAD0</accession>